<gene>
    <name evidence="4" type="ORF">TMSB3V08_LOCUS10501</name>
</gene>
<feature type="region of interest" description="Disordered" evidence="2">
    <location>
        <begin position="116"/>
        <end position="136"/>
    </location>
</feature>
<reference evidence="4" key="1">
    <citation type="submission" date="2020-11" db="EMBL/GenBank/DDBJ databases">
        <authorList>
            <person name="Tran Van P."/>
        </authorList>
    </citation>
    <scope>NUCLEOTIDE SEQUENCE</scope>
</reference>
<dbReference type="EMBL" id="OB796835">
    <property type="protein sequence ID" value="CAD7433837.1"/>
    <property type="molecule type" value="Genomic_DNA"/>
</dbReference>
<feature type="compositionally biased region" description="Low complexity" evidence="2">
    <location>
        <begin position="117"/>
        <end position="131"/>
    </location>
</feature>
<sequence>MSNYYPTVRCIKAKYRSQAVLTMLVGVLMLTIIVTSLSLRVVYMWVIMVTAAIMLVTACVYTTCGTKPAHFTSLHRSSAVPSDTISTLSDHVSEFGFHQNALPPWITDLPPSYETVTASSSQTQRATTQSSQPPPYSTAVAIERQGLAPGQTSCEEDGTSLGCNSPRSSVLSGTMSYTSAMSDMSDSPSQTLSVTESSRTVSSRALCAGSITSWESYLPPAYEECSQISRLPEVIITPCHLEINLQQRSRMPREGKKSVPEEFTDESAFESEEEYEDIKRKLNASRRMEAMHDFIDGLFQDKRSSEEVTGKLKREVDCLLLVIANQEGQIKQLVYENERLREEVKKRQEEEVIRRPISCESKRII</sequence>
<feature type="transmembrane region" description="Helical" evidence="3">
    <location>
        <begin position="20"/>
        <end position="37"/>
    </location>
</feature>
<keyword evidence="3" id="KW-1133">Transmembrane helix</keyword>
<evidence type="ECO:0000256" key="1">
    <source>
        <dbReference type="SAM" id="Coils"/>
    </source>
</evidence>
<keyword evidence="3" id="KW-0472">Membrane</keyword>
<evidence type="ECO:0000256" key="2">
    <source>
        <dbReference type="SAM" id="MobiDB-lite"/>
    </source>
</evidence>
<proteinExistence type="predicted"/>
<organism evidence="4">
    <name type="scientific">Timema monikensis</name>
    <dbReference type="NCBI Taxonomy" id="170555"/>
    <lineage>
        <taxon>Eukaryota</taxon>
        <taxon>Metazoa</taxon>
        <taxon>Ecdysozoa</taxon>
        <taxon>Arthropoda</taxon>
        <taxon>Hexapoda</taxon>
        <taxon>Insecta</taxon>
        <taxon>Pterygota</taxon>
        <taxon>Neoptera</taxon>
        <taxon>Polyneoptera</taxon>
        <taxon>Phasmatodea</taxon>
        <taxon>Timematodea</taxon>
        <taxon>Timematoidea</taxon>
        <taxon>Timematidae</taxon>
        <taxon>Timema</taxon>
    </lineage>
</organism>
<name>A0A7R9EH15_9NEOP</name>
<dbReference type="AlphaFoldDB" id="A0A7R9EH15"/>
<evidence type="ECO:0000256" key="3">
    <source>
        <dbReference type="SAM" id="Phobius"/>
    </source>
</evidence>
<accession>A0A7R9EH15</accession>
<protein>
    <submittedName>
        <fullName evidence="4">Uncharacterized protein</fullName>
    </submittedName>
</protein>
<keyword evidence="3" id="KW-0812">Transmembrane</keyword>
<evidence type="ECO:0000313" key="4">
    <source>
        <dbReference type="EMBL" id="CAD7433837.1"/>
    </source>
</evidence>
<feature type="transmembrane region" description="Helical" evidence="3">
    <location>
        <begin position="43"/>
        <end position="64"/>
    </location>
</feature>
<keyword evidence="1" id="KW-0175">Coiled coil</keyword>
<feature type="coiled-coil region" evidence="1">
    <location>
        <begin position="323"/>
        <end position="350"/>
    </location>
</feature>